<dbReference type="AlphaFoldDB" id="A0A9W9Z6M5"/>
<gene>
    <name evidence="1" type="ORF">OS493_038380</name>
</gene>
<evidence type="ECO:0008006" key="3">
    <source>
        <dbReference type="Google" id="ProtNLM"/>
    </source>
</evidence>
<dbReference type="Proteomes" id="UP001163046">
    <property type="component" value="Unassembled WGS sequence"/>
</dbReference>
<evidence type="ECO:0000313" key="2">
    <source>
        <dbReference type="Proteomes" id="UP001163046"/>
    </source>
</evidence>
<evidence type="ECO:0000313" key="1">
    <source>
        <dbReference type="EMBL" id="KAJ7375850.1"/>
    </source>
</evidence>
<comment type="caution">
    <text evidence="1">The sequence shown here is derived from an EMBL/GenBank/DDBJ whole genome shotgun (WGS) entry which is preliminary data.</text>
</comment>
<protein>
    <recommendedName>
        <fullName evidence="3">Protein kinase domain-containing protein</fullName>
    </recommendedName>
</protein>
<reference evidence="1" key="1">
    <citation type="submission" date="2023-01" db="EMBL/GenBank/DDBJ databases">
        <title>Genome assembly of the deep-sea coral Lophelia pertusa.</title>
        <authorList>
            <person name="Herrera S."/>
            <person name="Cordes E."/>
        </authorList>
    </citation>
    <scope>NUCLEOTIDE SEQUENCE</scope>
    <source>
        <strain evidence="1">USNM1676648</strain>
        <tissue evidence="1">Polyp</tissue>
    </source>
</reference>
<sequence>MNGERETDVVRSLKLESRFLLISVSNQRLTVIKEINHFQVTRKANHQGTGSYGSCYIRSYRGLDVVVKELKVKELRRETPEHVKER</sequence>
<proteinExistence type="predicted"/>
<feature type="non-terminal residue" evidence="1">
    <location>
        <position position="86"/>
    </location>
</feature>
<organism evidence="1 2">
    <name type="scientific">Desmophyllum pertusum</name>
    <dbReference type="NCBI Taxonomy" id="174260"/>
    <lineage>
        <taxon>Eukaryota</taxon>
        <taxon>Metazoa</taxon>
        <taxon>Cnidaria</taxon>
        <taxon>Anthozoa</taxon>
        <taxon>Hexacorallia</taxon>
        <taxon>Scleractinia</taxon>
        <taxon>Caryophylliina</taxon>
        <taxon>Caryophylliidae</taxon>
        <taxon>Desmophyllum</taxon>
    </lineage>
</organism>
<accession>A0A9W9Z6M5</accession>
<dbReference type="EMBL" id="MU826445">
    <property type="protein sequence ID" value="KAJ7375850.1"/>
    <property type="molecule type" value="Genomic_DNA"/>
</dbReference>
<name>A0A9W9Z6M5_9CNID</name>
<keyword evidence="2" id="KW-1185">Reference proteome</keyword>